<comment type="caution">
    <text evidence="5">The sequence shown here is derived from an EMBL/GenBank/DDBJ whole genome shotgun (WGS) entry which is preliminary data.</text>
</comment>
<feature type="signal peptide" evidence="2">
    <location>
        <begin position="1"/>
        <end position="21"/>
    </location>
</feature>
<accession>A0ABW3D6E0</accession>
<name>A0ABW3D6E0_9FLAO</name>
<feature type="transmembrane region" description="Helical" evidence="1">
    <location>
        <begin position="256"/>
        <end position="276"/>
    </location>
</feature>
<keyword evidence="2" id="KW-0732">Signal</keyword>
<evidence type="ECO:0000256" key="2">
    <source>
        <dbReference type="SAM" id="SignalP"/>
    </source>
</evidence>
<organism evidence="5 6">
    <name type="scientific">Sungkyunkwania multivorans</name>
    <dbReference type="NCBI Taxonomy" id="1173618"/>
    <lineage>
        <taxon>Bacteria</taxon>
        <taxon>Pseudomonadati</taxon>
        <taxon>Bacteroidota</taxon>
        <taxon>Flavobacteriia</taxon>
        <taxon>Flavobacteriales</taxon>
        <taxon>Flavobacteriaceae</taxon>
        <taxon>Sungkyunkwania</taxon>
    </lineage>
</organism>
<evidence type="ECO:0000259" key="3">
    <source>
        <dbReference type="Pfam" id="PF13387"/>
    </source>
</evidence>
<gene>
    <name evidence="5" type="ORF">ACFQ1M_18050</name>
</gene>
<dbReference type="RefSeq" id="WP_386411175.1">
    <property type="nucleotide sequence ID" value="NZ_JBHTJH010000025.1"/>
</dbReference>
<dbReference type="EMBL" id="JBHTJH010000025">
    <property type="protein sequence ID" value="MFD0864123.1"/>
    <property type="molecule type" value="Genomic_DNA"/>
</dbReference>
<dbReference type="InterPro" id="IPR025178">
    <property type="entry name" value="Lnb_N"/>
</dbReference>
<dbReference type="Proteomes" id="UP001596978">
    <property type="component" value="Unassembled WGS sequence"/>
</dbReference>
<proteinExistence type="predicted"/>
<dbReference type="InterPro" id="IPR057436">
    <property type="entry name" value="5TMH_Lnb"/>
</dbReference>
<dbReference type="Pfam" id="PF25221">
    <property type="entry name" value="5TMH_Lnb"/>
    <property type="match status" value="1"/>
</dbReference>
<dbReference type="Pfam" id="PF13387">
    <property type="entry name" value="Lnb_N"/>
    <property type="match status" value="1"/>
</dbReference>
<protein>
    <submittedName>
        <fullName evidence="5">DUF4105 domain-containing protein</fullName>
    </submittedName>
</protein>
<reference evidence="6" key="1">
    <citation type="journal article" date="2019" name="Int. J. Syst. Evol. Microbiol.">
        <title>The Global Catalogue of Microorganisms (GCM) 10K type strain sequencing project: providing services to taxonomists for standard genome sequencing and annotation.</title>
        <authorList>
            <consortium name="The Broad Institute Genomics Platform"/>
            <consortium name="The Broad Institute Genome Sequencing Center for Infectious Disease"/>
            <person name="Wu L."/>
            <person name="Ma J."/>
        </authorList>
    </citation>
    <scope>NUCLEOTIDE SEQUENCE [LARGE SCALE GENOMIC DNA]</scope>
    <source>
        <strain evidence="6">CCUG 62952</strain>
    </source>
</reference>
<keyword evidence="1" id="KW-0812">Transmembrane</keyword>
<evidence type="ECO:0000313" key="5">
    <source>
        <dbReference type="EMBL" id="MFD0864123.1"/>
    </source>
</evidence>
<feature type="domain" description="Lnb N-terminal periplasmic" evidence="3">
    <location>
        <begin position="29"/>
        <end position="182"/>
    </location>
</feature>
<keyword evidence="1" id="KW-0472">Membrane</keyword>
<feature type="chain" id="PRO_5045654323" evidence="2">
    <location>
        <begin position="22"/>
        <end position="399"/>
    </location>
</feature>
<evidence type="ECO:0000259" key="4">
    <source>
        <dbReference type="Pfam" id="PF25221"/>
    </source>
</evidence>
<evidence type="ECO:0000256" key="1">
    <source>
        <dbReference type="SAM" id="Phobius"/>
    </source>
</evidence>
<sequence length="399" mass="46460">MRRIFFALLLLLFFNQGVAQAPANFQLSEKAEISLLTCGPGTELYSQFGHNAFRVKDPLYGIDVVYNYGTFDFDTPYFYAKFARGKLLYQLSRSKFERFLYTYQYENRWIKEQILNIDQEAKQELFQFLEINLKPENRSYKYDFFFNNCATKMRTVLQEVMDGKVNFDDTVETPMTFRAIIHQYVQHNSWSGFGIDLALGAVIDRETTAKERFFIPDYVFEGYADANLRNRAENKVELVEKTATIYEPAVKENKSFFLTSPLVIFCLLMIVILWVTYKDNKTGKRSTWLDIILFLTTGLAGLVILFLWFGTDHSATALNLNVLWAFAPNLFVAFLLKRNKKWFVGYMNLLIVLVLLVVLIWAIGSQIFPLMSIPILVALVVRYGYLRSFYKRSLSTSEK</sequence>
<feature type="transmembrane region" description="Helical" evidence="1">
    <location>
        <begin position="315"/>
        <end position="336"/>
    </location>
</feature>
<feature type="transmembrane region" description="Helical" evidence="1">
    <location>
        <begin position="343"/>
        <end position="361"/>
    </location>
</feature>
<keyword evidence="1" id="KW-1133">Transmembrane helix</keyword>
<feature type="domain" description="Lnb-like transmembrane" evidence="4">
    <location>
        <begin position="253"/>
        <end position="392"/>
    </location>
</feature>
<keyword evidence="6" id="KW-1185">Reference proteome</keyword>
<evidence type="ECO:0000313" key="6">
    <source>
        <dbReference type="Proteomes" id="UP001596978"/>
    </source>
</evidence>
<feature type="transmembrane region" description="Helical" evidence="1">
    <location>
        <begin position="367"/>
        <end position="385"/>
    </location>
</feature>
<feature type="transmembrane region" description="Helical" evidence="1">
    <location>
        <begin position="288"/>
        <end position="309"/>
    </location>
</feature>